<evidence type="ECO:0000313" key="2">
    <source>
        <dbReference type="Proteomes" id="UP000007266"/>
    </source>
</evidence>
<dbReference type="HOGENOM" id="CLU_977720_0_0_1"/>
<reference evidence="1 2" key="1">
    <citation type="journal article" date="2008" name="Nature">
        <title>The genome of the model beetle and pest Tribolium castaneum.</title>
        <authorList>
            <consortium name="Tribolium Genome Sequencing Consortium"/>
            <person name="Richards S."/>
            <person name="Gibbs R.A."/>
            <person name="Weinstock G.M."/>
            <person name="Brown S.J."/>
            <person name="Denell R."/>
            <person name="Beeman R.W."/>
            <person name="Gibbs R."/>
            <person name="Beeman R.W."/>
            <person name="Brown S.J."/>
            <person name="Bucher G."/>
            <person name="Friedrich M."/>
            <person name="Grimmelikhuijzen C.J."/>
            <person name="Klingler M."/>
            <person name="Lorenzen M."/>
            <person name="Richards S."/>
            <person name="Roth S."/>
            <person name="Schroder R."/>
            <person name="Tautz D."/>
            <person name="Zdobnov E.M."/>
            <person name="Muzny D."/>
            <person name="Gibbs R.A."/>
            <person name="Weinstock G.M."/>
            <person name="Attaway T."/>
            <person name="Bell S."/>
            <person name="Buhay C.J."/>
            <person name="Chandrabose M.N."/>
            <person name="Chavez D."/>
            <person name="Clerk-Blankenburg K.P."/>
            <person name="Cree A."/>
            <person name="Dao M."/>
            <person name="Davis C."/>
            <person name="Chacko J."/>
            <person name="Dinh H."/>
            <person name="Dugan-Rocha S."/>
            <person name="Fowler G."/>
            <person name="Garner T.T."/>
            <person name="Garnes J."/>
            <person name="Gnirke A."/>
            <person name="Hawes A."/>
            <person name="Hernandez J."/>
            <person name="Hines S."/>
            <person name="Holder M."/>
            <person name="Hume J."/>
            <person name="Jhangiani S.N."/>
            <person name="Joshi V."/>
            <person name="Khan Z.M."/>
            <person name="Jackson L."/>
            <person name="Kovar C."/>
            <person name="Kowis A."/>
            <person name="Lee S."/>
            <person name="Lewis L.R."/>
            <person name="Margolis J."/>
            <person name="Morgan M."/>
            <person name="Nazareth L.V."/>
            <person name="Nguyen N."/>
            <person name="Okwuonu G."/>
            <person name="Parker D."/>
            <person name="Richards S."/>
            <person name="Ruiz S.J."/>
            <person name="Santibanez J."/>
            <person name="Savard J."/>
            <person name="Scherer S.E."/>
            <person name="Schneider B."/>
            <person name="Sodergren E."/>
            <person name="Tautz D."/>
            <person name="Vattahil S."/>
            <person name="Villasana D."/>
            <person name="White C.S."/>
            <person name="Wright R."/>
            <person name="Park Y."/>
            <person name="Beeman R.W."/>
            <person name="Lord J."/>
            <person name="Oppert B."/>
            <person name="Lorenzen M."/>
            <person name="Brown S."/>
            <person name="Wang L."/>
            <person name="Savard J."/>
            <person name="Tautz D."/>
            <person name="Richards S."/>
            <person name="Weinstock G."/>
            <person name="Gibbs R.A."/>
            <person name="Liu Y."/>
            <person name="Worley K."/>
            <person name="Weinstock G."/>
            <person name="Elsik C.G."/>
            <person name="Reese J.T."/>
            <person name="Elhaik E."/>
            <person name="Landan G."/>
            <person name="Graur D."/>
            <person name="Arensburger P."/>
            <person name="Atkinson P."/>
            <person name="Beeman R.W."/>
            <person name="Beidler J."/>
            <person name="Brown S.J."/>
            <person name="Demuth J.P."/>
            <person name="Drury D.W."/>
            <person name="Du Y.Z."/>
            <person name="Fujiwara H."/>
            <person name="Lorenzen M."/>
            <person name="Maselli V."/>
            <person name="Osanai M."/>
            <person name="Park Y."/>
            <person name="Robertson H.M."/>
            <person name="Tu Z."/>
            <person name="Wang J.J."/>
            <person name="Wang S."/>
            <person name="Richards S."/>
            <person name="Song H."/>
            <person name="Zhang L."/>
            <person name="Sodergren E."/>
            <person name="Werner D."/>
            <person name="Stanke M."/>
            <person name="Morgenstern B."/>
            <person name="Solovyev V."/>
            <person name="Kosarev P."/>
            <person name="Brown G."/>
            <person name="Chen H.C."/>
            <person name="Ermolaeva O."/>
            <person name="Hlavina W."/>
            <person name="Kapustin Y."/>
            <person name="Kiryutin B."/>
            <person name="Kitts P."/>
            <person name="Maglott D."/>
            <person name="Pruitt K."/>
            <person name="Sapojnikov V."/>
            <person name="Souvorov A."/>
            <person name="Mackey A.J."/>
            <person name="Waterhouse R.M."/>
            <person name="Wyder S."/>
            <person name="Zdobnov E.M."/>
            <person name="Zdobnov E.M."/>
            <person name="Wyder S."/>
            <person name="Kriventseva E.V."/>
            <person name="Kadowaki T."/>
            <person name="Bork P."/>
            <person name="Aranda M."/>
            <person name="Bao R."/>
            <person name="Beermann A."/>
            <person name="Berns N."/>
            <person name="Bolognesi R."/>
            <person name="Bonneton F."/>
            <person name="Bopp D."/>
            <person name="Brown S.J."/>
            <person name="Bucher G."/>
            <person name="Butts T."/>
            <person name="Chaumot A."/>
            <person name="Denell R.E."/>
            <person name="Ferrier D.E."/>
            <person name="Friedrich M."/>
            <person name="Gordon C.M."/>
            <person name="Jindra M."/>
            <person name="Klingler M."/>
            <person name="Lan Q."/>
            <person name="Lattorff H.M."/>
            <person name="Laudet V."/>
            <person name="von Levetsow C."/>
            <person name="Liu Z."/>
            <person name="Lutz R."/>
            <person name="Lynch J.A."/>
            <person name="da Fonseca R.N."/>
            <person name="Posnien N."/>
            <person name="Reuter R."/>
            <person name="Roth S."/>
            <person name="Savard J."/>
            <person name="Schinko J.B."/>
            <person name="Schmitt C."/>
            <person name="Schoppmeier M."/>
            <person name="Schroder R."/>
            <person name="Shippy T.D."/>
            <person name="Simonnet F."/>
            <person name="Marques-Souza H."/>
            <person name="Tautz D."/>
            <person name="Tomoyasu Y."/>
            <person name="Trauner J."/>
            <person name="Van der Zee M."/>
            <person name="Vervoort M."/>
            <person name="Wittkopp N."/>
            <person name="Wimmer E.A."/>
            <person name="Yang X."/>
            <person name="Jones A.K."/>
            <person name="Sattelle D.B."/>
            <person name="Ebert P.R."/>
            <person name="Nelson D."/>
            <person name="Scott J.G."/>
            <person name="Beeman R.W."/>
            <person name="Muthukrishnan S."/>
            <person name="Kramer K.J."/>
            <person name="Arakane Y."/>
            <person name="Beeman R.W."/>
            <person name="Zhu Q."/>
            <person name="Hogenkamp D."/>
            <person name="Dixit R."/>
            <person name="Oppert B."/>
            <person name="Jiang H."/>
            <person name="Zou Z."/>
            <person name="Marshall J."/>
            <person name="Elpidina E."/>
            <person name="Vinokurov K."/>
            <person name="Oppert C."/>
            <person name="Zou Z."/>
            <person name="Evans J."/>
            <person name="Lu Z."/>
            <person name="Zhao P."/>
            <person name="Sumathipala N."/>
            <person name="Altincicek B."/>
            <person name="Vilcinskas A."/>
            <person name="Williams M."/>
            <person name="Hultmark D."/>
            <person name="Hetru C."/>
            <person name="Jiang H."/>
            <person name="Grimmelikhuijzen C.J."/>
            <person name="Hauser F."/>
            <person name="Cazzamali G."/>
            <person name="Williamson M."/>
            <person name="Park Y."/>
            <person name="Li B."/>
            <person name="Tanaka Y."/>
            <person name="Predel R."/>
            <person name="Neupert S."/>
            <person name="Schachtner J."/>
            <person name="Verleyen P."/>
            <person name="Raible F."/>
            <person name="Bork P."/>
            <person name="Friedrich M."/>
            <person name="Walden K.K."/>
            <person name="Robertson H.M."/>
            <person name="Angeli S."/>
            <person name="Foret S."/>
            <person name="Bucher G."/>
            <person name="Schuetz S."/>
            <person name="Maleszka R."/>
            <person name="Wimmer E.A."/>
            <person name="Beeman R.W."/>
            <person name="Lorenzen M."/>
            <person name="Tomoyasu Y."/>
            <person name="Miller S.C."/>
            <person name="Grossmann D."/>
            <person name="Bucher G."/>
        </authorList>
    </citation>
    <scope>NUCLEOTIDE SEQUENCE [LARGE SCALE GENOMIC DNA]</scope>
    <source>
        <strain evidence="1 2">Georgia GA2</strain>
    </source>
</reference>
<protein>
    <submittedName>
        <fullName evidence="1">Uncharacterized protein</fullName>
    </submittedName>
</protein>
<dbReference type="EMBL" id="KQ971372">
    <property type="protein sequence ID" value="EFA09432.1"/>
    <property type="molecule type" value="Genomic_DNA"/>
</dbReference>
<reference evidence="1 2" key="2">
    <citation type="journal article" date="2010" name="Nucleic Acids Res.">
        <title>BeetleBase in 2010: revisions to provide comprehensive genomic information for Tribolium castaneum.</title>
        <authorList>
            <person name="Kim H.S."/>
            <person name="Murphy T."/>
            <person name="Xia J."/>
            <person name="Caragea D."/>
            <person name="Park Y."/>
            <person name="Beeman R.W."/>
            <person name="Lorenzen M.D."/>
            <person name="Butcher S."/>
            <person name="Manak J.R."/>
            <person name="Brown S.J."/>
        </authorList>
    </citation>
    <scope>GENOME REANNOTATION</scope>
    <source>
        <strain evidence="1 2">Georgia GA2</strain>
    </source>
</reference>
<name>D6X2K5_TRICA</name>
<dbReference type="Proteomes" id="UP000007266">
    <property type="component" value="Linkage group 9"/>
</dbReference>
<dbReference type="InParanoid" id="D6X2K5"/>
<dbReference type="AlphaFoldDB" id="D6X2K5"/>
<sequence>MHRIRFRKVTLRLHLCNRTDKTTKMALIGITVFNEVERIRWMRQLTMFQTNINGQKVVQRRSNDGFASFCRWSSNGKFIYSQTVEDRNMDRTFTTPENNRFSPVRLFLRRINHFEPKWVKRSLLYPHVNRTELFVFVLASVQKCPRCVIEPPNFGRLNRIDNKTQGSSRAKRGLIDIKCHVSHSYQLNDVTFIIKPNGRDERATTLQRHVLFDRGNDAQNVFSVSRGCLIHDVTALRYISAANGHLNLDAIGMKSRSVEGKSHDPCANFPHERAKNIKEKGLHYI</sequence>
<keyword evidence="2" id="KW-1185">Reference proteome</keyword>
<proteinExistence type="predicted"/>
<gene>
    <name evidence="1" type="primary">GLEAN_10643</name>
    <name evidence="1" type="ORF">TcasGA2_TC010643</name>
</gene>
<evidence type="ECO:0000313" key="1">
    <source>
        <dbReference type="EMBL" id="EFA09432.1"/>
    </source>
</evidence>
<organism evidence="1 2">
    <name type="scientific">Tribolium castaneum</name>
    <name type="common">Red flour beetle</name>
    <dbReference type="NCBI Taxonomy" id="7070"/>
    <lineage>
        <taxon>Eukaryota</taxon>
        <taxon>Metazoa</taxon>
        <taxon>Ecdysozoa</taxon>
        <taxon>Arthropoda</taxon>
        <taxon>Hexapoda</taxon>
        <taxon>Insecta</taxon>
        <taxon>Pterygota</taxon>
        <taxon>Neoptera</taxon>
        <taxon>Endopterygota</taxon>
        <taxon>Coleoptera</taxon>
        <taxon>Polyphaga</taxon>
        <taxon>Cucujiformia</taxon>
        <taxon>Tenebrionidae</taxon>
        <taxon>Tenebrionidae incertae sedis</taxon>
        <taxon>Tribolium</taxon>
    </lineage>
</organism>
<accession>D6X2K5</accession>